<dbReference type="GO" id="GO:0009228">
    <property type="term" value="P:thiamine biosynthetic process"/>
    <property type="evidence" value="ECO:0007669"/>
    <property type="project" value="UniProtKB-UniRule"/>
</dbReference>
<dbReference type="InterPro" id="IPR009014">
    <property type="entry name" value="Transketo_C/PFOR_II"/>
</dbReference>
<comment type="pathway">
    <text evidence="1 10">Metabolic intermediate biosynthesis; 1-deoxy-D-xylulose 5-phosphate biosynthesis; 1-deoxy-D-xylulose 5-phosphate from D-glyceraldehyde 3-phosphate and pyruvate: step 1/1.</text>
</comment>
<feature type="domain" description="Transketolase-like pyrimidine-binding" evidence="11">
    <location>
        <begin position="313"/>
        <end position="478"/>
    </location>
</feature>
<feature type="binding site" evidence="10">
    <location>
        <begin position="149"/>
        <end position="150"/>
    </location>
    <ligand>
        <name>thiamine diphosphate</name>
        <dbReference type="ChEBI" id="CHEBI:58937"/>
    </ligand>
</feature>
<dbReference type="GO" id="GO:0008661">
    <property type="term" value="F:1-deoxy-D-xylulose-5-phosphate synthase activity"/>
    <property type="evidence" value="ECO:0007669"/>
    <property type="project" value="UniProtKB-UniRule"/>
</dbReference>
<evidence type="ECO:0000313" key="12">
    <source>
        <dbReference type="EMBL" id="KPH56238.1"/>
    </source>
</evidence>
<comment type="similarity">
    <text evidence="2 10">Belongs to the transketolase family. DXPS subfamily.</text>
</comment>
<evidence type="ECO:0000256" key="9">
    <source>
        <dbReference type="ARBA" id="ARBA00023229"/>
    </source>
</evidence>
<dbReference type="SMART" id="SM00861">
    <property type="entry name" value="Transket_pyr"/>
    <property type="match status" value="1"/>
</dbReference>
<feature type="binding site" evidence="10">
    <location>
        <position position="177"/>
    </location>
    <ligand>
        <name>thiamine diphosphate</name>
        <dbReference type="ChEBI" id="CHEBI:58937"/>
    </ligand>
</feature>
<dbReference type="InterPro" id="IPR049557">
    <property type="entry name" value="Transketolase_CS"/>
</dbReference>
<dbReference type="Proteomes" id="UP000037997">
    <property type="component" value="Unassembled WGS sequence"/>
</dbReference>
<feature type="binding site" evidence="10">
    <location>
        <position position="148"/>
    </location>
    <ligand>
        <name>Mg(2+)</name>
        <dbReference type="ChEBI" id="CHEBI:18420"/>
    </ligand>
</feature>
<dbReference type="SUPFAM" id="SSF52518">
    <property type="entry name" value="Thiamin diphosphate-binding fold (THDP-binding)"/>
    <property type="match status" value="2"/>
</dbReference>
<dbReference type="GO" id="GO:0016114">
    <property type="term" value="P:terpenoid biosynthetic process"/>
    <property type="evidence" value="ECO:0007669"/>
    <property type="project" value="UniProtKB-UniRule"/>
</dbReference>
<reference evidence="12 13" key="1">
    <citation type="submission" date="2014-06" db="EMBL/GenBank/DDBJ databases">
        <title>Helicobacter pullorum isolates in fresh chicken meat - phenotypic and genotypic features.</title>
        <authorList>
            <person name="Borges V."/>
            <person name="Santos A."/>
            <person name="Correia C.B."/>
            <person name="Saraiva M."/>
            <person name="Menard A."/>
            <person name="Vieira L."/>
            <person name="Sampaio D.A."/>
            <person name="Gomes J.P."/>
            <person name="Oleastro M."/>
        </authorList>
    </citation>
    <scope>NUCLEOTIDE SEQUENCE [LARGE SCALE GENOMIC DNA]</scope>
    <source>
        <strain evidence="12 13">229334/12</strain>
    </source>
</reference>
<evidence type="ECO:0000256" key="3">
    <source>
        <dbReference type="ARBA" id="ARBA00011738"/>
    </source>
</evidence>
<dbReference type="RefSeq" id="WP_005020671.1">
    <property type="nucleotide sequence ID" value="NZ_CABKNZ010000044.1"/>
</dbReference>
<evidence type="ECO:0000256" key="4">
    <source>
        <dbReference type="ARBA" id="ARBA00022679"/>
    </source>
</evidence>
<comment type="caution">
    <text evidence="12">The sequence shown here is derived from an EMBL/GenBank/DDBJ whole genome shotgun (WGS) entry which is preliminary data.</text>
</comment>
<comment type="function">
    <text evidence="10">Catalyzes the acyloin condensation reaction between C atoms 2 and 3 of pyruvate and glyceraldehyde 3-phosphate to yield 1-deoxy-D-xylulose-5-phosphate (DXP).</text>
</comment>
<dbReference type="InterPro" id="IPR029061">
    <property type="entry name" value="THDP-binding"/>
</dbReference>
<dbReference type="NCBIfam" id="TIGR00204">
    <property type="entry name" value="dxs"/>
    <property type="match status" value="1"/>
</dbReference>
<dbReference type="CDD" id="cd07033">
    <property type="entry name" value="TPP_PYR_DXS_TK_like"/>
    <property type="match status" value="1"/>
</dbReference>
<keyword evidence="4 10" id="KW-0808">Transferase</keyword>
<evidence type="ECO:0000256" key="1">
    <source>
        <dbReference type="ARBA" id="ARBA00004980"/>
    </source>
</evidence>
<dbReference type="AlphaFoldDB" id="A0A0N0LTQ9"/>
<dbReference type="EC" id="2.2.1.7" evidence="10"/>
<keyword evidence="7 10" id="KW-0784">Thiamine biosynthesis</keyword>
<feature type="binding site" evidence="10">
    <location>
        <position position="177"/>
    </location>
    <ligand>
        <name>Mg(2+)</name>
        <dbReference type="ChEBI" id="CHEBI:18420"/>
    </ligand>
</feature>
<dbReference type="EMBL" id="JNOC01000016">
    <property type="protein sequence ID" value="KPH56238.1"/>
    <property type="molecule type" value="Genomic_DNA"/>
</dbReference>
<proteinExistence type="inferred from homology"/>
<dbReference type="HAMAP" id="MF_00315">
    <property type="entry name" value="DXP_synth"/>
    <property type="match status" value="1"/>
</dbReference>
<gene>
    <name evidence="10" type="primary">dxs</name>
    <name evidence="12" type="ORF">HPU229334_02255</name>
</gene>
<comment type="catalytic activity">
    <reaction evidence="10">
        <text>D-glyceraldehyde 3-phosphate + pyruvate + H(+) = 1-deoxy-D-xylulose 5-phosphate + CO2</text>
        <dbReference type="Rhea" id="RHEA:12605"/>
        <dbReference type="ChEBI" id="CHEBI:15361"/>
        <dbReference type="ChEBI" id="CHEBI:15378"/>
        <dbReference type="ChEBI" id="CHEBI:16526"/>
        <dbReference type="ChEBI" id="CHEBI:57792"/>
        <dbReference type="ChEBI" id="CHEBI:59776"/>
        <dbReference type="EC" id="2.2.1.7"/>
    </reaction>
</comment>
<evidence type="ECO:0000259" key="11">
    <source>
        <dbReference type="SMART" id="SM00861"/>
    </source>
</evidence>
<dbReference type="GO" id="GO:0019288">
    <property type="term" value="P:isopentenyl diphosphate biosynthetic process, methylerythritol 4-phosphate pathway"/>
    <property type="evidence" value="ECO:0007669"/>
    <property type="project" value="TreeGrafter"/>
</dbReference>
<keyword evidence="5 10" id="KW-0479">Metal-binding</keyword>
<evidence type="ECO:0000313" key="13">
    <source>
        <dbReference type="Proteomes" id="UP000037997"/>
    </source>
</evidence>
<dbReference type="SUPFAM" id="SSF52922">
    <property type="entry name" value="TK C-terminal domain-like"/>
    <property type="match status" value="1"/>
</dbReference>
<keyword evidence="9 10" id="KW-0414">Isoprene biosynthesis</keyword>
<dbReference type="Gene3D" id="3.40.50.920">
    <property type="match status" value="1"/>
</dbReference>
<dbReference type="GO" id="GO:0000287">
    <property type="term" value="F:magnesium ion binding"/>
    <property type="evidence" value="ECO:0007669"/>
    <property type="project" value="UniProtKB-UniRule"/>
</dbReference>
<dbReference type="STRING" id="35818.HPU229336_08320"/>
<name>A0A0N0LTQ9_9HELI</name>
<dbReference type="Pfam" id="PF13292">
    <property type="entry name" value="DXP_synthase_N"/>
    <property type="match status" value="1"/>
</dbReference>
<dbReference type="PROSITE" id="PS00801">
    <property type="entry name" value="TRANSKETOLASE_1"/>
    <property type="match status" value="1"/>
</dbReference>
<accession>A0A0N0LTQ9</accession>
<evidence type="ECO:0000256" key="7">
    <source>
        <dbReference type="ARBA" id="ARBA00022977"/>
    </source>
</evidence>
<dbReference type="Pfam" id="PF02780">
    <property type="entry name" value="Transketolase_C"/>
    <property type="match status" value="1"/>
</dbReference>
<evidence type="ECO:0000256" key="2">
    <source>
        <dbReference type="ARBA" id="ARBA00011081"/>
    </source>
</evidence>
<evidence type="ECO:0000256" key="5">
    <source>
        <dbReference type="ARBA" id="ARBA00022723"/>
    </source>
</evidence>
<protein>
    <recommendedName>
        <fullName evidence="10">1-deoxy-D-xylulose-5-phosphate synthase</fullName>
        <ecNumber evidence="10">2.2.1.7</ecNumber>
    </recommendedName>
    <alternativeName>
        <fullName evidence="10">1-deoxyxylulose-5-phosphate synthase</fullName>
        <shortName evidence="10">DXP synthase</shortName>
        <shortName evidence="10">DXPS</shortName>
    </alternativeName>
</protein>
<dbReference type="Pfam" id="PF02779">
    <property type="entry name" value="Transket_pyr"/>
    <property type="match status" value="1"/>
</dbReference>
<dbReference type="FunFam" id="3.40.50.970:FF:000005">
    <property type="entry name" value="1-deoxy-D-xylulose-5-phosphate synthase"/>
    <property type="match status" value="1"/>
</dbReference>
<dbReference type="PANTHER" id="PTHR43322">
    <property type="entry name" value="1-D-DEOXYXYLULOSE 5-PHOSPHATE SYNTHASE-RELATED"/>
    <property type="match status" value="1"/>
</dbReference>
<dbReference type="PANTHER" id="PTHR43322:SF5">
    <property type="entry name" value="1-DEOXY-D-XYLULOSE-5-PHOSPHATE SYNTHASE, CHLOROPLASTIC"/>
    <property type="match status" value="1"/>
</dbReference>
<sequence length="622" mass="68934">MPLDKKYLEILKKDNLNDKDYLLLEELAQTLRKRILEVVSKNGGHLSSCLGAVELIIAMHCVFDSPNDPFIFDVSHQAYAHKLLTGRWDDFESLRQTNGISGYTKPQESKYDYFIAGHSSTSISLGVGVAKAFKLNQSQNLPVVLIGDGAMSAGLAYEALNELGDRKYPMVIILNDNEMSIAEPIGAISKYLSQAIAGKFIQKIKSKVSSAFNKMPNATYLAKRFEESLKLITPGLLFEELGLEYIGPINGHNLKELINAFNLAKSMQKPIVVHTHTLKGKGYSLAEGHLEQWHGVSPFDMQKGLTQNNSAQQTPTQVFANTLLELAQQDSKIVGITAAMPSGTGLDLLIKHFPNRFWDVAIAEQHATTQASSLAKEGFKPFVAIYSTFLQRAFDQLVHDVGIMNTPVKFALDRAGIVGEDGETHQGVFDLAYLKIIPNFTLFAPRDNATLKEAIIFANHFNNGPCAFRYPRKTFLLQENLIPATPFVYGKLEILQEAKSDILLLGYGNGVGRALQCAEILKQQSILCNIVDLRFLKPLDEESLQRLAQKHSKWFVFSDSAKIGGVGESLSAFAQNYHLSLEIHSFEFEDAFIPHGKTQEVEELLGLDSKTLANKISQIILG</sequence>
<dbReference type="Gene3D" id="3.40.50.970">
    <property type="match status" value="2"/>
</dbReference>
<evidence type="ECO:0000256" key="8">
    <source>
        <dbReference type="ARBA" id="ARBA00023052"/>
    </source>
</evidence>
<feature type="binding site" evidence="10">
    <location>
        <position position="76"/>
    </location>
    <ligand>
        <name>thiamine diphosphate</name>
        <dbReference type="ChEBI" id="CHEBI:58937"/>
    </ligand>
</feature>
<evidence type="ECO:0000256" key="6">
    <source>
        <dbReference type="ARBA" id="ARBA00022842"/>
    </source>
</evidence>
<dbReference type="InterPro" id="IPR005475">
    <property type="entry name" value="Transketolase-like_Pyr-bd"/>
</dbReference>
<feature type="binding site" evidence="10">
    <location>
        <position position="364"/>
    </location>
    <ligand>
        <name>thiamine diphosphate</name>
        <dbReference type="ChEBI" id="CHEBI:58937"/>
    </ligand>
</feature>
<dbReference type="NCBIfam" id="NF003933">
    <property type="entry name" value="PRK05444.2-2"/>
    <property type="match status" value="1"/>
</dbReference>
<dbReference type="CDD" id="cd02007">
    <property type="entry name" value="TPP_DXS"/>
    <property type="match status" value="1"/>
</dbReference>
<dbReference type="InterPro" id="IPR005477">
    <property type="entry name" value="Dxylulose-5-P_synthase"/>
</dbReference>
<feature type="binding site" evidence="10">
    <location>
        <begin position="117"/>
        <end position="119"/>
    </location>
    <ligand>
        <name>thiamine diphosphate</name>
        <dbReference type="ChEBI" id="CHEBI:58937"/>
    </ligand>
</feature>
<dbReference type="InterPro" id="IPR033248">
    <property type="entry name" value="Transketolase_C"/>
</dbReference>
<organism evidence="12 13">
    <name type="scientific">Helicobacter pullorum</name>
    <dbReference type="NCBI Taxonomy" id="35818"/>
    <lineage>
        <taxon>Bacteria</taxon>
        <taxon>Pseudomonadati</taxon>
        <taxon>Campylobacterota</taxon>
        <taxon>Epsilonproteobacteria</taxon>
        <taxon>Campylobacterales</taxon>
        <taxon>Helicobacteraceae</taxon>
        <taxon>Helicobacter</taxon>
    </lineage>
</organism>
<evidence type="ECO:0000256" key="10">
    <source>
        <dbReference type="HAMAP-Rule" id="MF_00315"/>
    </source>
</evidence>
<comment type="cofactor">
    <cofactor evidence="10">
        <name>Mg(2+)</name>
        <dbReference type="ChEBI" id="CHEBI:18420"/>
    </cofactor>
    <text evidence="10">Binds 1 Mg(2+) ion per subunit.</text>
</comment>
<dbReference type="UniPathway" id="UPA00064">
    <property type="reaction ID" value="UER00091"/>
</dbReference>
<comment type="subunit">
    <text evidence="3 10">Homodimer.</text>
</comment>
<keyword evidence="8 10" id="KW-0786">Thiamine pyrophosphate</keyword>
<keyword evidence="6 10" id="KW-0460">Magnesium</keyword>
<feature type="binding site" evidence="10">
    <location>
        <position position="283"/>
    </location>
    <ligand>
        <name>thiamine diphosphate</name>
        <dbReference type="ChEBI" id="CHEBI:58937"/>
    </ligand>
</feature>
<dbReference type="PATRIC" id="fig|35818.11.peg.440"/>
<comment type="cofactor">
    <cofactor evidence="10">
        <name>thiamine diphosphate</name>
        <dbReference type="ChEBI" id="CHEBI:58937"/>
    </cofactor>
    <text evidence="10">Binds 1 thiamine pyrophosphate per subunit.</text>
</comment>
<dbReference type="GO" id="GO:0030976">
    <property type="term" value="F:thiamine pyrophosphate binding"/>
    <property type="evidence" value="ECO:0007669"/>
    <property type="project" value="UniProtKB-UniRule"/>
</dbReference>
<dbReference type="GO" id="GO:0005829">
    <property type="term" value="C:cytosol"/>
    <property type="evidence" value="ECO:0007669"/>
    <property type="project" value="TreeGrafter"/>
</dbReference>